<dbReference type="PROSITE" id="PS50994">
    <property type="entry name" value="INTEGRASE"/>
    <property type="match status" value="1"/>
</dbReference>
<gene>
    <name evidence="2" type="ORF">Scaly_2221000</name>
</gene>
<dbReference type="EMBL" id="JACGWM010000014">
    <property type="protein sequence ID" value="KAL0327884.1"/>
    <property type="molecule type" value="Genomic_DNA"/>
</dbReference>
<dbReference type="AlphaFoldDB" id="A0AAW2M8Y1"/>
<dbReference type="GO" id="GO:0015074">
    <property type="term" value="P:DNA integration"/>
    <property type="evidence" value="ECO:0007669"/>
    <property type="project" value="InterPro"/>
</dbReference>
<protein>
    <recommendedName>
        <fullName evidence="1">Integrase catalytic domain-containing protein</fullName>
    </recommendedName>
</protein>
<reference evidence="2" key="2">
    <citation type="journal article" date="2024" name="Plant">
        <title>Genomic evolution and insights into agronomic trait innovations of Sesamum species.</title>
        <authorList>
            <person name="Miao H."/>
            <person name="Wang L."/>
            <person name="Qu L."/>
            <person name="Liu H."/>
            <person name="Sun Y."/>
            <person name="Le M."/>
            <person name="Wang Q."/>
            <person name="Wei S."/>
            <person name="Zheng Y."/>
            <person name="Lin W."/>
            <person name="Duan Y."/>
            <person name="Cao H."/>
            <person name="Xiong S."/>
            <person name="Wang X."/>
            <person name="Wei L."/>
            <person name="Li C."/>
            <person name="Ma Q."/>
            <person name="Ju M."/>
            <person name="Zhao R."/>
            <person name="Li G."/>
            <person name="Mu C."/>
            <person name="Tian Q."/>
            <person name="Mei H."/>
            <person name="Zhang T."/>
            <person name="Gao T."/>
            <person name="Zhang H."/>
        </authorList>
    </citation>
    <scope>NUCLEOTIDE SEQUENCE</scope>
    <source>
        <strain evidence="2">KEN8</strain>
    </source>
</reference>
<dbReference type="InterPro" id="IPR039537">
    <property type="entry name" value="Retrotran_Ty1/copia-like"/>
</dbReference>
<organism evidence="2">
    <name type="scientific">Sesamum calycinum</name>
    <dbReference type="NCBI Taxonomy" id="2727403"/>
    <lineage>
        <taxon>Eukaryota</taxon>
        <taxon>Viridiplantae</taxon>
        <taxon>Streptophyta</taxon>
        <taxon>Embryophyta</taxon>
        <taxon>Tracheophyta</taxon>
        <taxon>Spermatophyta</taxon>
        <taxon>Magnoliopsida</taxon>
        <taxon>eudicotyledons</taxon>
        <taxon>Gunneridae</taxon>
        <taxon>Pentapetalae</taxon>
        <taxon>asterids</taxon>
        <taxon>lamiids</taxon>
        <taxon>Lamiales</taxon>
        <taxon>Pedaliaceae</taxon>
        <taxon>Sesamum</taxon>
    </lineage>
</organism>
<proteinExistence type="predicted"/>
<sequence length="319" mass="36248">MTNDIQKQYDRLDDVPSIMLRMKEVYAVLDRHIIYASTKSFFGTKMAEESSVQSHGVKMLSLMEKLKDLKIGLDNNTYINTHKYAPTVLVGEASTSKANGKRVGCWKTKKEKRKVVTITARAESAPTAPKGKDKGKEMVGAMEVTSAITCRLSHISKDRIKKLVDSKSLEIDNLENLPTCESYLKEKMTKKPFVGQSALANSVLDFIHTNVYGPLNTPTRGGYSYFITFTDVHSRYGYVYLMRYKIEAFGRFNEYRFEVENQTGYKIKALQLDRGGEYLSGEFIDYLKENEILSQWTPPGMPQLNGVAERRNQTLLNIV</sequence>
<dbReference type="InterPro" id="IPR001584">
    <property type="entry name" value="Integrase_cat-core"/>
</dbReference>
<reference evidence="2" key="1">
    <citation type="submission" date="2020-06" db="EMBL/GenBank/DDBJ databases">
        <authorList>
            <person name="Li T."/>
            <person name="Hu X."/>
            <person name="Zhang T."/>
            <person name="Song X."/>
            <person name="Zhang H."/>
            <person name="Dai N."/>
            <person name="Sheng W."/>
            <person name="Hou X."/>
            <person name="Wei L."/>
        </authorList>
    </citation>
    <scope>NUCLEOTIDE SEQUENCE</scope>
    <source>
        <strain evidence="2">KEN8</strain>
        <tissue evidence="2">Leaf</tissue>
    </source>
</reference>
<dbReference type="GO" id="GO:0003676">
    <property type="term" value="F:nucleic acid binding"/>
    <property type="evidence" value="ECO:0007669"/>
    <property type="project" value="InterPro"/>
</dbReference>
<evidence type="ECO:0000313" key="2">
    <source>
        <dbReference type="EMBL" id="KAL0327884.1"/>
    </source>
</evidence>
<dbReference type="SUPFAM" id="SSF53098">
    <property type="entry name" value="Ribonuclease H-like"/>
    <property type="match status" value="1"/>
</dbReference>
<dbReference type="InterPro" id="IPR036397">
    <property type="entry name" value="RNaseH_sf"/>
</dbReference>
<dbReference type="PANTHER" id="PTHR42648">
    <property type="entry name" value="TRANSPOSASE, PUTATIVE-RELATED"/>
    <property type="match status" value="1"/>
</dbReference>
<comment type="caution">
    <text evidence="2">The sequence shown here is derived from an EMBL/GenBank/DDBJ whole genome shotgun (WGS) entry which is preliminary data.</text>
</comment>
<dbReference type="InterPro" id="IPR012337">
    <property type="entry name" value="RNaseH-like_sf"/>
</dbReference>
<evidence type="ECO:0000259" key="1">
    <source>
        <dbReference type="PROSITE" id="PS50994"/>
    </source>
</evidence>
<dbReference type="Gene3D" id="3.30.420.10">
    <property type="entry name" value="Ribonuclease H-like superfamily/Ribonuclease H"/>
    <property type="match status" value="1"/>
</dbReference>
<name>A0AAW2M8Y1_9LAMI</name>
<dbReference type="PANTHER" id="PTHR42648:SF27">
    <property type="entry name" value="RNA-DIRECTED DNA POLYMERASE"/>
    <property type="match status" value="1"/>
</dbReference>
<accession>A0AAW2M8Y1</accession>
<feature type="domain" description="Integrase catalytic" evidence="1">
    <location>
        <begin position="188"/>
        <end position="319"/>
    </location>
</feature>